<keyword evidence="4" id="KW-0813">Transport</keyword>
<keyword evidence="5" id="KW-0488">Methylation</keyword>
<feature type="region of interest" description="Disordered" evidence="26">
    <location>
        <begin position="1"/>
        <end position="30"/>
    </location>
</feature>
<proteinExistence type="inferred from homology"/>
<evidence type="ECO:0000256" key="21">
    <source>
        <dbReference type="ARBA" id="ARBA00076502"/>
    </source>
</evidence>
<feature type="region of interest" description="Disordered" evidence="26">
    <location>
        <begin position="1113"/>
        <end position="1277"/>
    </location>
</feature>
<dbReference type="PROSITE" id="PS50920">
    <property type="entry name" value="SOLCAR"/>
    <property type="match status" value="3"/>
</dbReference>
<evidence type="ECO:0000256" key="8">
    <source>
        <dbReference type="ARBA" id="ARBA00022737"/>
    </source>
</evidence>
<dbReference type="InterPro" id="IPR023395">
    <property type="entry name" value="MCP_dom_sf"/>
</dbReference>
<evidence type="ECO:0000256" key="24">
    <source>
        <dbReference type="PROSITE-ProRule" id="PRU00282"/>
    </source>
</evidence>
<comment type="subcellular location">
    <subcellularLocation>
        <location evidence="2">Mitochondrion inner membrane</location>
        <topology evidence="2">Multi-pass membrane protein</topology>
    </subcellularLocation>
    <subcellularLocation>
        <location evidence="1">Nucleus</location>
    </subcellularLocation>
</comment>
<evidence type="ECO:0000256" key="1">
    <source>
        <dbReference type="ARBA" id="ARBA00004123"/>
    </source>
</evidence>
<keyword evidence="11" id="KW-0156">Chromatin regulator</keyword>
<dbReference type="FunFam" id="1.20.920.10:FF:000027">
    <property type="entry name" value="Cat eye syndrome critical region protein 2"/>
    <property type="match status" value="1"/>
</dbReference>
<feature type="region of interest" description="Disordered" evidence="26">
    <location>
        <begin position="798"/>
        <end position="877"/>
    </location>
</feature>
<evidence type="ECO:0000256" key="22">
    <source>
        <dbReference type="ARBA" id="ARBA00081096"/>
    </source>
</evidence>
<evidence type="ECO:0000256" key="25">
    <source>
        <dbReference type="SAM" id="Coils"/>
    </source>
</evidence>
<dbReference type="EMBL" id="KB321041">
    <property type="protein sequence ID" value="ELW48490.1"/>
    <property type="molecule type" value="Genomic_DNA"/>
</dbReference>
<dbReference type="InterPro" id="IPR029614">
    <property type="entry name" value="CECR2"/>
</dbReference>
<evidence type="ECO:0000256" key="10">
    <source>
        <dbReference type="ARBA" id="ARBA00022847"/>
    </source>
</evidence>
<evidence type="ECO:0000256" key="6">
    <source>
        <dbReference type="ARBA" id="ARBA00022553"/>
    </source>
</evidence>
<keyword evidence="12" id="KW-1133">Transmembrane helix</keyword>
<feature type="region of interest" description="Disordered" evidence="26">
    <location>
        <begin position="438"/>
        <end position="496"/>
    </location>
</feature>
<evidence type="ECO:0000256" key="7">
    <source>
        <dbReference type="ARBA" id="ARBA00022692"/>
    </source>
</evidence>
<reference evidence="29" key="1">
    <citation type="submission" date="2012-07" db="EMBL/GenBank/DDBJ databases">
        <title>Genome of the Chinese tree shrew, a rising model animal genetically related to primates.</title>
        <authorList>
            <person name="Zhang G."/>
            <person name="Fan Y."/>
            <person name="Yao Y."/>
            <person name="Huang Z."/>
        </authorList>
    </citation>
    <scope>NUCLEOTIDE SEQUENCE [LARGE SCALE GENOMIC DNA]</scope>
</reference>
<dbReference type="PROSITE" id="PS50014">
    <property type="entry name" value="BROMODOMAIN_2"/>
    <property type="match status" value="1"/>
</dbReference>
<reference evidence="29" key="2">
    <citation type="journal article" date="2013" name="Nat. Commun.">
        <title>Genome of the Chinese tree shrew.</title>
        <authorList>
            <person name="Fan Y."/>
            <person name="Huang Z.Y."/>
            <person name="Cao C.C."/>
            <person name="Chen C.S."/>
            <person name="Chen Y.X."/>
            <person name="Fan D.D."/>
            <person name="He J."/>
            <person name="Hou H.L."/>
            <person name="Hu L."/>
            <person name="Hu X.T."/>
            <person name="Jiang X.T."/>
            <person name="Lai R."/>
            <person name="Lang Y.S."/>
            <person name="Liang B."/>
            <person name="Liao S.G."/>
            <person name="Mu D."/>
            <person name="Ma Y.Y."/>
            <person name="Niu Y.Y."/>
            <person name="Sun X.Q."/>
            <person name="Xia J.Q."/>
            <person name="Xiao J."/>
            <person name="Xiong Z.Q."/>
            <person name="Xu L."/>
            <person name="Yang L."/>
            <person name="Zhang Y."/>
            <person name="Zhao W."/>
            <person name="Zhao X.D."/>
            <person name="Zheng Y.T."/>
            <person name="Zhou J.M."/>
            <person name="Zhu Y.B."/>
            <person name="Zhang G.J."/>
            <person name="Wang J."/>
            <person name="Yao Y.G."/>
        </authorList>
    </citation>
    <scope>NUCLEOTIDE SEQUENCE [LARGE SCALE GENOMIC DNA]</scope>
</reference>
<keyword evidence="8" id="KW-0677">Repeat</keyword>
<keyword evidence="14" id="KW-0496">Mitochondrion</keyword>
<dbReference type="InterPro" id="IPR018359">
    <property type="entry name" value="Bromodomain_CS"/>
</dbReference>
<dbReference type="Gene3D" id="1.50.40.10">
    <property type="entry name" value="Mitochondrial carrier domain"/>
    <property type="match status" value="1"/>
</dbReference>
<keyword evidence="9" id="KW-0999">Mitochondrion inner membrane</keyword>
<evidence type="ECO:0000259" key="27">
    <source>
        <dbReference type="PROSITE" id="PS50014"/>
    </source>
</evidence>
<evidence type="ECO:0000256" key="2">
    <source>
        <dbReference type="ARBA" id="ARBA00004448"/>
    </source>
</evidence>
<feature type="compositionally biased region" description="Basic residues" evidence="26">
    <location>
        <begin position="466"/>
        <end position="478"/>
    </location>
</feature>
<dbReference type="Proteomes" id="UP000011518">
    <property type="component" value="Unassembled WGS sequence"/>
</dbReference>
<evidence type="ECO:0000256" key="23">
    <source>
        <dbReference type="PROSITE-ProRule" id="PRU00035"/>
    </source>
</evidence>
<feature type="compositionally biased region" description="Basic and acidic residues" evidence="26">
    <location>
        <begin position="818"/>
        <end position="830"/>
    </location>
</feature>
<dbReference type="Pfam" id="PF00439">
    <property type="entry name" value="Bromodomain"/>
    <property type="match status" value="1"/>
</dbReference>
<feature type="compositionally biased region" description="Basic and acidic residues" evidence="26">
    <location>
        <begin position="1167"/>
        <end position="1181"/>
    </location>
</feature>
<feature type="repeat" description="Solcar" evidence="24">
    <location>
        <begin position="1858"/>
        <end position="1944"/>
    </location>
</feature>
<feature type="region of interest" description="Disordered" evidence="26">
    <location>
        <begin position="993"/>
        <end position="1074"/>
    </location>
</feature>
<name>L9JD25_TUPCH</name>
<dbReference type="Pfam" id="PF00153">
    <property type="entry name" value="Mito_carr"/>
    <property type="match status" value="3"/>
</dbReference>
<dbReference type="InterPro" id="IPR036427">
    <property type="entry name" value="Bromodomain-like_sf"/>
</dbReference>
<dbReference type="eggNOG" id="KOG0750">
    <property type="taxonomic scope" value="Eukaryota"/>
</dbReference>
<dbReference type="InterPro" id="IPR018108">
    <property type="entry name" value="MCP_transmembrane"/>
</dbReference>
<evidence type="ECO:0000256" key="13">
    <source>
        <dbReference type="ARBA" id="ARBA00023117"/>
    </source>
</evidence>
<evidence type="ECO:0000256" key="4">
    <source>
        <dbReference type="ARBA" id="ARBA00022448"/>
    </source>
</evidence>
<feature type="region of interest" description="Disordered" evidence="26">
    <location>
        <begin position="1393"/>
        <end position="1425"/>
    </location>
</feature>
<evidence type="ECO:0000256" key="18">
    <source>
        <dbReference type="ARBA" id="ARBA00057953"/>
    </source>
</evidence>
<feature type="region of interest" description="Disordered" evidence="26">
    <location>
        <begin position="1671"/>
        <end position="1692"/>
    </location>
</feature>
<feature type="region of interest" description="Disordered" evidence="26">
    <location>
        <begin position="1732"/>
        <end position="1835"/>
    </location>
</feature>
<comment type="similarity">
    <text evidence="3">Belongs to the mitochondrial carrier (TC 2.A.29) family.</text>
</comment>
<evidence type="ECO:0000256" key="11">
    <source>
        <dbReference type="ARBA" id="ARBA00022853"/>
    </source>
</evidence>
<comment type="catalytic activity">
    <reaction evidence="17">
        <text>L-glutamate(in) + H(+)(in) = L-glutamate(out) + H(+)(out)</text>
        <dbReference type="Rhea" id="RHEA:70955"/>
        <dbReference type="ChEBI" id="CHEBI:15378"/>
        <dbReference type="ChEBI" id="CHEBI:29985"/>
    </reaction>
</comment>
<feature type="domain" description="Bromo" evidence="27">
    <location>
        <begin position="693"/>
        <end position="763"/>
    </location>
</feature>
<keyword evidence="25" id="KW-0175">Coiled coil</keyword>
<evidence type="ECO:0000256" key="5">
    <source>
        <dbReference type="ARBA" id="ARBA00022481"/>
    </source>
</evidence>
<organism evidence="28 29">
    <name type="scientific">Tupaia chinensis</name>
    <name type="common">Chinese tree shrew</name>
    <name type="synonym">Tupaia belangeri chinensis</name>
    <dbReference type="NCBI Taxonomy" id="246437"/>
    <lineage>
        <taxon>Eukaryota</taxon>
        <taxon>Metazoa</taxon>
        <taxon>Chordata</taxon>
        <taxon>Craniata</taxon>
        <taxon>Vertebrata</taxon>
        <taxon>Euteleostomi</taxon>
        <taxon>Mammalia</taxon>
        <taxon>Eutheria</taxon>
        <taxon>Euarchontoglires</taxon>
        <taxon>Scandentia</taxon>
        <taxon>Tupaiidae</taxon>
        <taxon>Tupaia</taxon>
    </lineage>
</organism>
<feature type="compositionally biased region" description="Polar residues" evidence="26">
    <location>
        <begin position="927"/>
        <end position="941"/>
    </location>
</feature>
<evidence type="ECO:0000256" key="3">
    <source>
        <dbReference type="ARBA" id="ARBA00006375"/>
    </source>
</evidence>
<evidence type="ECO:0000256" key="9">
    <source>
        <dbReference type="ARBA" id="ARBA00022792"/>
    </source>
</evidence>
<evidence type="ECO:0000313" key="28">
    <source>
        <dbReference type="EMBL" id="ELW48490.1"/>
    </source>
</evidence>
<evidence type="ECO:0000256" key="14">
    <source>
        <dbReference type="ARBA" id="ARBA00023128"/>
    </source>
</evidence>
<feature type="region of interest" description="Disordered" evidence="26">
    <location>
        <begin position="918"/>
        <end position="941"/>
    </location>
</feature>
<keyword evidence="15 24" id="KW-0472">Membrane</keyword>
<keyword evidence="6" id="KW-0597">Phosphoprotein</keyword>
<feature type="compositionally biased region" description="Polar residues" evidence="26">
    <location>
        <begin position="1155"/>
        <end position="1166"/>
    </location>
</feature>
<dbReference type="GO" id="GO:0090537">
    <property type="term" value="C:CERF complex"/>
    <property type="evidence" value="ECO:0007669"/>
    <property type="project" value="InterPro"/>
</dbReference>
<feature type="region of interest" description="Disordered" evidence="26">
    <location>
        <begin position="1984"/>
        <end position="2013"/>
    </location>
</feature>
<gene>
    <name evidence="28" type="ORF">TREES_T100007904</name>
</gene>
<feature type="coiled-coil region" evidence="25">
    <location>
        <begin position="544"/>
        <end position="596"/>
    </location>
</feature>
<dbReference type="CDD" id="cd05509">
    <property type="entry name" value="Bromo_gcn5_like"/>
    <property type="match status" value="1"/>
</dbReference>
<dbReference type="PRINTS" id="PR00503">
    <property type="entry name" value="BROMODOMAIN"/>
</dbReference>
<dbReference type="GO" id="GO:0007338">
    <property type="term" value="P:single fertilization"/>
    <property type="evidence" value="ECO:0007669"/>
    <property type="project" value="TreeGrafter"/>
</dbReference>
<dbReference type="InParanoid" id="L9JD25"/>
<evidence type="ECO:0000256" key="12">
    <source>
        <dbReference type="ARBA" id="ARBA00022989"/>
    </source>
</evidence>
<evidence type="ECO:0000256" key="15">
    <source>
        <dbReference type="ARBA" id="ARBA00023136"/>
    </source>
</evidence>
<dbReference type="STRING" id="246437.L9JD25"/>
<dbReference type="PRINTS" id="PR00926">
    <property type="entry name" value="MITOCARRIER"/>
</dbReference>
<feature type="region of interest" description="Disordered" evidence="26">
    <location>
        <begin position="1536"/>
        <end position="1565"/>
    </location>
</feature>
<evidence type="ECO:0000256" key="16">
    <source>
        <dbReference type="ARBA" id="ARBA00023242"/>
    </source>
</evidence>
<comment type="function">
    <text evidence="18">Responsible for the transport of glutamate from the cytosol into the mitochondrial matrix with the concomitant import of a proton (symport system).</text>
</comment>
<evidence type="ECO:0000256" key="17">
    <source>
        <dbReference type="ARBA" id="ARBA00048437"/>
    </source>
</evidence>
<dbReference type="SMART" id="SM00297">
    <property type="entry name" value="BROMO"/>
    <property type="match status" value="1"/>
</dbReference>
<keyword evidence="16" id="KW-0539">Nucleus</keyword>
<protein>
    <recommendedName>
        <fullName evidence="19">Chromatin remodeling regulator CECR2</fullName>
    </recommendedName>
    <alternativeName>
        <fullName evidence="22">Glutamate/H(+) symporter 2</fullName>
    </alternativeName>
    <alternativeName>
        <fullName evidence="20">Mitochondrial glutamate carrier 2</fullName>
    </alternativeName>
    <alternativeName>
        <fullName evidence="21">Solute carrier family 25 member 18</fullName>
    </alternativeName>
</protein>
<dbReference type="GO" id="GO:0006338">
    <property type="term" value="P:chromatin remodeling"/>
    <property type="evidence" value="ECO:0007669"/>
    <property type="project" value="InterPro"/>
</dbReference>
<dbReference type="PROSITE" id="PS00633">
    <property type="entry name" value="BROMODOMAIN_1"/>
    <property type="match status" value="1"/>
</dbReference>
<dbReference type="SUPFAM" id="SSF103506">
    <property type="entry name" value="Mitochondrial carrier"/>
    <property type="match status" value="1"/>
</dbReference>
<dbReference type="GO" id="GO:0015293">
    <property type="term" value="F:symporter activity"/>
    <property type="evidence" value="ECO:0007669"/>
    <property type="project" value="UniProtKB-KW"/>
</dbReference>
<accession>L9JD25</accession>
<evidence type="ECO:0000313" key="29">
    <source>
        <dbReference type="Proteomes" id="UP000011518"/>
    </source>
</evidence>
<feature type="region of interest" description="Disordered" evidence="26">
    <location>
        <begin position="1606"/>
        <end position="1637"/>
    </location>
</feature>
<dbReference type="FunFam" id="1.50.40.10:FF:000026">
    <property type="entry name" value="Putative mitochondrial glutamate carrier 2"/>
    <property type="match status" value="1"/>
</dbReference>
<dbReference type="FunCoup" id="L9JD25">
    <property type="interactions" value="982"/>
</dbReference>
<feature type="compositionally biased region" description="Polar residues" evidence="26">
    <location>
        <begin position="1134"/>
        <end position="1146"/>
    </location>
</feature>
<sequence>MPRGAGPPGNCSGLHVARKPGRTPSPSVHCPARPPALSLTALQGPCRLPAGSAVIAKHPENWSFRRGGGPCADCGLWSLKASVQTVCGSETGCFGHMFALDVHVDVGEGEGEGLRAHIRLACFSSCSAQDPEPCSLLGFWNQAPGVHVDYRTAKGHRAIGVDASLLSRPCRGRCSSRLLPVVEVRATPAVLSGSVRPRWLICVCAGCAGDEGRSLDVLSTLDSLWPLNRKQGCPRDPELEAALHRDDVGFISDLIACLLQGCYQRRDITRAFFFVCVFFAVFATYRITPLKLCPAVDRLPCAPVASPVEYGLYVRVQSEGKLLRPSSFILRVEPSPFTCSGGHGGGFPPALEDIINYRWELEEGKPNPLREASFQELPLRTRVEILHRLCDYRLDADDVFDLLKGLDADSLRVEPLGEDNSGALYWYFYGTRMYKEDPVQGKSSGELSTSRESEGQRHVSGVPGKTGKRRGRPPKRKRIQEEIAARKSAQTLGETEEEWRQVTESFRERTSLRERQLYKLLSEDFLPEICNMIAQKETPVLTRIEKQKRKEEEEERQILLAVQKKEQEQMLREERKRELEEKVKAVEDRAKRRKLREERAWLLAQGKELPPELSHLEPTSPMRDEKKPKDLARVQRRRLVWLDPLVPPAVSGVVLGELAGKVVGVLLISGSVVHSFELDDEFTAMYKVLDVVKAHKDSWPFLEPVDESYAPNYYQIIKVPMDISSMEKKLNGGLYCTKEEFVSDMKTMFRNCRKYNGDNSEYTKMSDNLERCFHRAMRKHFPGEDGDTDEEFWIREDDRREKRRSRAGRSGGGHVWTRSRDSDGPSRKQPVENGGKALPPTRRAPSSRGPSTGPAQPLREVGTANGRGFPRPLHCGGMPGQAPLLNPMPPVGTNSNRGPRLGTPEEKPLCGGWTHLPNAGSHPGSLQLGQTSSPSQERSMYTPTQFQPGFIPTRHSGTPARPPDFSESSEVPPSHMYRSYKYLNRVHSAIWNGSHGAASPRPLGPEEKPPLGPGPSHQPHTLGHVMDPRVIRPPIPPNQWTEQSSFLPHGVPSSGYMRPPCKPAGHRVQPPLAPAPSSLFGVPAQALRGVPGGDSMMDSPEMIAMQQLSSRVCTPGVPYHPRQPAPHHAPGPFSQATPSTSGSMSAPRSALGTAVQPQENSETQDPASDRAEPLSGLEEKPTSAGASEGLYLKQLPHPAPPLPDRPRQSSPQVQDAEGPEPAGECADGCNAPKGQGAWAPDPGYGPAAHPENGALGRASPCTETKSLGSGGTETPLCPRAKVPPDPCAGQSSATPAGAVGQLPVFVPGLEYPSAPHYLLGPGLQGLGPMSSRKTPAAPPQHFAPRGLQPRSPHAHTHAHPHAGVFPRYRAHQGVRYSYQPASYQPYPRTPYYSCPQASPTGRTRSPRKGSWMTPWSGPTRKAATRREGALPADEYLYGAPALGAGLAFGPSAFPPHGVMLQTGPPYTPRPAGHFPPRAYSSPVAAPHHPAAQPNGLSPEGPVYRCQEEGLGHFQAVMMGQMGPGGAVRGPFQDAYRPAGASSPPVAAPHHPAAQPNGLSPEGPVYRCQEEGLGHFQAVMMGQMGPGGAVRGPFQDAYRPAGVQIHPVPSFPKTPAPTTAQEELPPPKPPTLPLDQHPHTPTCTITGRGTCSSSVVHLGRCVDEGEDKPWQHGAAGAWSHRRHSQPQVGTSRLGKQCFSTCPAFRKRLDRPRDPTERIAILGHASAGAGERLGICSQAPGKRGDPEPQCPLIAPGSGQSQWWSFPTPCDLTPSHPPRRAAFTSGLNDAAPSEGESWNASPVHPSIPRPAAELGTCQKDREREEESAPNVLASSTCPRSDLLAPRDLSQASAHRMSSQDLSITAKLINGGVAGLVGVTCVFPIDLAKTRLQNQHGTAMYKGMIDCLVKTARAEGFLGMYRGAAVNLTLVTPEKAIKLAANDFLRQLLMEDGRQRDLKMEMLAGCGAGMCQVVVTCPMEMLKIQLQDAGRSAGHPQGPTSGPPSARPYSTSSASTHKRPSATLIAWELLRTQGLAGLYKGLGATLLRDIPFSIIYFPLFANLNHLGIDELTGKASFAHSFLSGCAAGSVAAAAVTPLDVLKTRIQTLKKGLGEDVYTGIADCARKLWTQEGPSAFMKGAGCRALVIAPLFGIAQGVYFIGIGERVLKALE</sequence>
<dbReference type="SUPFAM" id="SSF47370">
    <property type="entry name" value="Bromodomain"/>
    <property type="match status" value="1"/>
</dbReference>
<dbReference type="PANTHER" id="PTHR47092">
    <property type="entry name" value="CAT EYE SYNDROME CRITICAL REGION PROTEIN 2"/>
    <property type="match status" value="1"/>
</dbReference>
<keyword evidence="10" id="KW-0769">Symport</keyword>
<dbReference type="InterPro" id="IPR001487">
    <property type="entry name" value="Bromodomain"/>
</dbReference>
<keyword evidence="7 24" id="KW-0812">Transmembrane</keyword>
<evidence type="ECO:0000256" key="20">
    <source>
        <dbReference type="ARBA" id="ARBA00069241"/>
    </source>
</evidence>
<keyword evidence="13 23" id="KW-0103">Bromodomain</keyword>
<keyword evidence="29" id="KW-1185">Reference proteome</keyword>
<dbReference type="PANTHER" id="PTHR47092:SF1">
    <property type="entry name" value="CHROMATIN REMODELING REGULATOR CECR2"/>
    <property type="match status" value="1"/>
</dbReference>
<evidence type="ECO:0000256" key="19">
    <source>
        <dbReference type="ARBA" id="ARBA00068581"/>
    </source>
</evidence>
<feature type="repeat" description="Solcar" evidence="24">
    <location>
        <begin position="1952"/>
        <end position="2062"/>
    </location>
</feature>
<dbReference type="InterPro" id="IPR002067">
    <property type="entry name" value="MCP"/>
</dbReference>
<feature type="repeat" description="Solcar" evidence="24">
    <location>
        <begin position="2071"/>
        <end position="2160"/>
    </location>
</feature>
<dbReference type="GO" id="GO:0005743">
    <property type="term" value="C:mitochondrial inner membrane"/>
    <property type="evidence" value="ECO:0007669"/>
    <property type="project" value="UniProtKB-SubCell"/>
</dbReference>
<evidence type="ECO:0000256" key="26">
    <source>
        <dbReference type="SAM" id="MobiDB-lite"/>
    </source>
</evidence>
<feature type="compositionally biased region" description="Low complexity" evidence="26">
    <location>
        <begin position="1537"/>
        <end position="1555"/>
    </location>
</feature>
<dbReference type="Gene3D" id="1.20.920.10">
    <property type="entry name" value="Bromodomain-like"/>
    <property type="match status" value="1"/>
</dbReference>